<dbReference type="Gene3D" id="3.30.70.270">
    <property type="match status" value="1"/>
</dbReference>
<comment type="caution">
    <text evidence="4">The sequence shown here is derived from an EMBL/GenBank/DDBJ whole genome shotgun (WGS) entry which is preliminary data.</text>
</comment>
<dbReference type="Gene3D" id="3.30.1490.100">
    <property type="entry name" value="DNA polymerase, Y-family, little finger domain"/>
    <property type="match status" value="1"/>
</dbReference>
<dbReference type="GO" id="GO:0003887">
    <property type="term" value="F:DNA-directed DNA polymerase activity"/>
    <property type="evidence" value="ECO:0007669"/>
    <property type="project" value="UniProtKB-UniRule"/>
</dbReference>
<evidence type="ECO:0000259" key="3">
    <source>
        <dbReference type="PROSITE" id="PS50173"/>
    </source>
</evidence>
<dbReference type="HAMAP" id="MF_01113">
    <property type="entry name" value="DNApol_IV"/>
    <property type="match status" value="1"/>
</dbReference>
<feature type="binding site" evidence="2">
    <location>
        <position position="9"/>
    </location>
    <ligand>
        <name>Mg(2+)</name>
        <dbReference type="ChEBI" id="CHEBI:18420"/>
    </ligand>
</feature>
<dbReference type="Pfam" id="PF00817">
    <property type="entry name" value="IMS"/>
    <property type="match status" value="1"/>
</dbReference>
<comment type="cofactor">
    <cofactor evidence="2">
        <name>Mg(2+)</name>
        <dbReference type="ChEBI" id="CHEBI:18420"/>
    </cofactor>
    <text evidence="2">Binds 2 magnesium ions per subunit.</text>
</comment>
<feature type="active site" evidence="2">
    <location>
        <position position="106"/>
    </location>
</feature>
<dbReference type="AlphaFoldDB" id="A0A4R6TXT5"/>
<dbReference type="EC" id="2.7.7.7" evidence="2"/>
<dbReference type="CDD" id="cd01700">
    <property type="entry name" value="PolY_Pol_V_umuC"/>
    <property type="match status" value="1"/>
</dbReference>
<protein>
    <recommendedName>
        <fullName evidence="2">DNA polymerase IV</fullName>
        <shortName evidence="2">Pol IV</shortName>
        <ecNumber evidence="2">2.7.7.7</ecNumber>
    </recommendedName>
</protein>
<dbReference type="GO" id="GO:0000287">
    <property type="term" value="F:magnesium ion binding"/>
    <property type="evidence" value="ECO:0007669"/>
    <property type="project" value="UniProtKB-UniRule"/>
</dbReference>
<dbReference type="Pfam" id="PF11799">
    <property type="entry name" value="IMS_C"/>
    <property type="match status" value="1"/>
</dbReference>
<dbReference type="InterPro" id="IPR001126">
    <property type="entry name" value="UmuC"/>
</dbReference>
<dbReference type="EMBL" id="SNYJ01000009">
    <property type="protein sequence ID" value="TDQ38710.1"/>
    <property type="molecule type" value="Genomic_DNA"/>
</dbReference>
<feature type="domain" description="UmuC" evidence="3">
    <location>
        <begin position="5"/>
        <end position="190"/>
    </location>
</feature>
<keyword evidence="2" id="KW-0479">Metal-binding</keyword>
<dbReference type="GO" id="GO:0006261">
    <property type="term" value="P:DNA-templated DNA replication"/>
    <property type="evidence" value="ECO:0007669"/>
    <property type="project" value="UniProtKB-UniRule"/>
</dbReference>
<comment type="subunit">
    <text evidence="2">Monomer.</text>
</comment>
<evidence type="ECO:0000313" key="5">
    <source>
        <dbReference type="Proteomes" id="UP000295632"/>
    </source>
</evidence>
<feature type="site" description="Substrate discrimination" evidence="2">
    <location>
        <position position="14"/>
    </location>
</feature>
<dbReference type="InterPro" id="IPR022880">
    <property type="entry name" value="DNApol_IV"/>
</dbReference>
<comment type="similarity">
    <text evidence="1 2">Belongs to the DNA polymerase type-Y family.</text>
</comment>
<dbReference type="SUPFAM" id="SSF56672">
    <property type="entry name" value="DNA/RNA polymerases"/>
    <property type="match status" value="1"/>
</dbReference>
<evidence type="ECO:0000256" key="1">
    <source>
        <dbReference type="ARBA" id="ARBA00010945"/>
    </source>
</evidence>
<dbReference type="Gene3D" id="1.10.150.20">
    <property type="entry name" value="5' to 3' exonuclease, C-terminal subdomain"/>
    <property type="match status" value="1"/>
</dbReference>
<accession>A0A4R6TXT5</accession>
<keyword evidence="2" id="KW-0460">Magnesium</keyword>
<keyword evidence="2" id="KW-0548">Nucleotidyltransferase</keyword>
<dbReference type="PANTHER" id="PTHR11076">
    <property type="entry name" value="DNA REPAIR POLYMERASE UMUC / TRANSFERASE FAMILY MEMBER"/>
    <property type="match status" value="1"/>
</dbReference>
<comment type="function">
    <text evidence="2">Poorly processive, error-prone DNA polymerase involved in untargeted mutagenesis. Copies undamaged DNA at stalled replication forks, which arise in vivo from mismatched or misaligned primer ends. These misaligned primers can be extended by PolIV. Exhibits no 3'-5' exonuclease (proofreading) activity. May be involved in translesional synthesis, in conjunction with the beta clamp from PolIII.</text>
</comment>
<keyword evidence="2" id="KW-0235">DNA replication</keyword>
<reference evidence="4 5" key="1">
    <citation type="submission" date="2019-03" db="EMBL/GenBank/DDBJ databases">
        <title>Genomic Encyclopedia of Type Strains, Phase IV (KMG-IV): sequencing the most valuable type-strain genomes for metagenomic binning, comparative biology and taxonomic classification.</title>
        <authorList>
            <person name="Goeker M."/>
        </authorList>
    </citation>
    <scope>NUCLEOTIDE SEQUENCE [LARGE SCALE GENOMIC DNA]</scope>
    <source>
        <strain evidence="4 5">DSM 28697</strain>
    </source>
</reference>
<comment type="catalytic activity">
    <reaction evidence="2">
        <text>DNA(n) + a 2'-deoxyribonucleoside 5'-triphosphate = DNA(n+1) + diphosphate</text>
        <dbReference type="Rhea" id="RHEA:22508"/>
        <dbReference type="Rhea" id="RHEA-COMP:17339"/>
        <dbReference type="Rhea" id="RHEA-COMP:17340"/>
        <dbReference type="ChEBI" id="CHEBI:33019"/>
        <dbReference type="ChEBI" id="CHEBI:61560"/>
        <dbReference type="ChEBI" id="CHEBI:173112"/>
        <dbReference type="EC" id="2.7.7.7"/>
    </reaction>
</comment>
<dbReference type="InterPro" id="IPR043128">
    <property type="entry name" value="Rev_trsase/Diguanyl_cyclase"/>
</dbReference>
<dbReference type="InterPro" id="IPR050116">
    <property type="entry name" value="DNA_polymerase-Y"/>
</dbReference>
<dbReference type="PROSITE" id="PS50173">
    <property type="entry name" value="UMUC"/>
    <property type="match status" value="1"/>
</dbReference>
<organism evidence="4 5">
    <name type="scientific">Aureibacillus halotolerans</name>
    <dbReference type="NCBI Taxonomy" id="1508390"/>
    <lineage>
        <taxon>Bacteria</taxon>
        <taxon>Bacillati</taxon>
        <taxon>Bacillota</taxon>
        <taxon>Bacilli</taxon>
        <taxon>Bacillales</taxon>
        <taxon>Bacillaceae</taxon>
        <taxon>Aureibacillus</taxon>
    </lineage>
</organism>
<comment type="subcellular location">
    <subcellularLocation>
        <location evidence="2">Cytoplasm</location>
    </subcellularLocation>
</comment>
<dbReference type="GO" id="GO:0005829">
    <property type="term" value="C:cytosol"/>
    <property type="evidence" value="ECO:0007669"/>
    <property type="project" value="TreeGrafter"/>
</dbReference>
<evidence type="ECO:0000256" key="2">
    <source>
        <dbReference type="HAMAP-Rule" id="MF_01113"/>
    </source>
</evidence>
<dbReference type="GO" id="GO:0009432">
    <property type="term" value="P:SOS response"/>
    <property type="evidence" value="ECO:0007669"/>
    <property type="project" value="TreeGrafter"/>
</dbReference>
<dbReference type="GO" id="GO:0003684">
    <property type="term" value="F:damaged DNA binding"/>
    <property type="evidence" value="ECO:0007669"/>
    <property type="project" value="InterPro"/>
</dbReference>
<proteinExistence type="inferred from homology"/>
<gene>
    <name evidence="2" type="primary">dinB</name>
    <name evidence="4" type="ORF">EV213_10979</name>
</gene>
<dbReference type="InterPro" id="IPR043502">
    <property type="entry name" value="DNA/RNA_pol_sf"/>
</dbReference>
<dbReference type="InterPro" id="IPR017961">
    <property type="entry name" value="DNA_pol_Y-fam_little_finger"/>
</dbReference>
<dbReference type="Gene3D" id="3.40.1170.60">
    <property type="match status" value="1"/>
</dbReference>
<keyword evidence="2" id="KW-0227">DNA damage</keyword>
<feature type="binding site" evidence="2">
    <location>
        <position position="105"/>
    </location>
    <ligand>
        <name>Mg(2+)</name>
        <dbReference type="ChEBI" id="CHEBI:18420"/>
    </ligand>
</feature>
<name>A0A4R6TXT5_9BACI</name>
<dbReference type="GO" id="GO:0042276">
    <property type="term" value="P:error-prone translesion synthesis"/>
    <property type="evidence" value="ECO:0007669"/>
    <property type="project" value="TreeGrafter"/>
</dbReference>
<dbReference type="InterPro" id="IPR036775">
    <property type="entry name" value="DNA_pol_Y-fam_lit_finger_sf"/>
</dbReference>
<keyword evidence="2" id="KW-0234">DNA repair</keyword>
<dbReference type="NCBIfam" id="NF002848">
    <property type="entry name" value="PRK03103.1"/>
    <property type="match status" value="1"/>
</dbReference>
<keyword evidence="2" id="KW-0808">Transferase</keyword>
<dbReference type="PANTHER" id="PTHR11076:SF35">
    <property type="entry name" value="DNA REPAIR PROTEIN HOMOLOG YOBH"/>
    <property type="match status" value="1"/>
</dbReference>
<keyword evidence="2" id="KW-0963">Cytoplasm</keyword>
<dbReference type="GO" id="GO:0006281">
    <property type="term" value="P:DNA repair"/>
    <property type="evidence" value="ECO:0007669"/>
    <property type="project" value="UniProtKB-UniRule"/>
</dbReference>
<dbReference type="Proteomes" id="UP000295632">
    <property type="component" value="Unassembled WGS sequence"/>
</dbReference>
<keyword evidence="5" id="KW-1185">Reference proteome</keyword>
<dbReference type="SUPFAM" id="SSF100879">
    <property type="entry name" value="Lesion bypass DNA polymerase (Y-family), little finger domain"/>
    <property type="match status" value="1"/>
</dbReference>
<evidence type="ECO:0000313" key="4">
    <source>
        <dbReference type="EMBL" id="TDQ38710.1"/>
    </source>
</evidence>
<keyword evidence="2" id="KW-0515">Mutator protein</keyword>
<sequence length="410" mass="46699">MERVVFLVDMQSFYASVERTERPELKGRPLLVSGDPKRRSGVILAACPLAKQHGVKNAERLYEALKKCPQAVVVKPRMQKYLDVSMQITCILEEFTDQVEPYSIDELFMEVTASQRLFGGPEEIAQQVQQRIMEDTGVYARVGIGTNKVLAKMACDNFAKKAPNGRYTLTPETIQHTLWPLPVECAFGVGRRMEVHLKRMGLRTVGQLANYPLPYLKKRWGINGHVLWMTANGYDHSPVNVRSHNRAQKAIGHGMTLPRDYHRFEDIRVVLLELSEEVCRRARTSRVMGITVSAGARGADFDNPSGFHRQQTLIEATNNTLDVYHAVVELYRTFWDRRPIRQAHVSLSQLQSDEVWQMSLFQDREKQLQIGYVMDGIRDRFGPVSIVRASSLRAAGQTTDRSKKIGGHYR</sequence>
<keyword evidence="2" id="KW-0239">DNA-directed DNA polymerase</keyword>
<keyword evidence="2" id="KW-0238">DNA-binding</keyword>